<dbReference type="GO" id="GO:0006508">
    <property type="term" value="P:proteolysis"/>
    <property type="evidence" value="ECO:0007669"/>
    <property type="project" value="InterPro"/>
</dbReference>
<name>A0A971M1M8_9BACT</name>
<dbReference type="InterPro" id="IPR036059">
    <property type="entry name" value="TldD/PmbA_sf"/>
</dbReference>
<reference evidence="3" key="2">
    <citation type="submission" date="2020-01" db="EMBL/GenBank/DDBJ databases">
        <authorList>
            <person name="Campanaro S."/>
        </authorList>
    </citation>
    <scope>NUCLEOTIDE SEQUENCE</scope>
    <source>
        <strain evidence="3">AS06rmzACSIP_7</strain>
    </source>
</reference>
<dbReference type="Pfam" id="PF19289">
    <property type="entry name" value="PmbA_TldD_3rd"/>
    <property type="match status" value="1"/>
</dbReference>
<feature type="domain" description="Metalloprotease TldD/E central" evidence="2">
    <location>
        <begin position="113"/>
        <end position="211"/>
    </location>
</feature>
<dbReference type="InterPro" id="IPR045570">
    <property type="entry name" value="Metalloprtase-TldD/E_cen_dom"/>
</dbReference>
<feature type="domain" description="Metalloprotease TldD/E C-terminal" evidence="1">
    <location>
        <begin position="221"/>
        <end position="433"/>
    </location>
</feature>
<dbReference type="PANTHER" id="PTHR43421">
    <property type="entry name" value="METALLOPROTEASE PMBA"/>
    <property type="match status" value="1"/>
</dbReference>
<evidence type="ECO:0000313" key="3">
    <source>
        <dbReference type="EMBL" id="NLW34452.1"/>
    </source>
</evidence>
<organism evidence="3 4">
    <name type="scientific">Syntrophorhabdus aromaticivorans</name>
    <dbReference type="NCBI Taxonomy" id="328301"/>
    <lineage>
        <taxon>Bacteria</taxon>
        <taxon>Pseudomonadati</taxon>
        <taxon>Thermodesulfobacteriota</taxon>
        <taxon>Syntrophorhabdia</taxon>
        <taxon>Syntrophorhabdales</taxon>
        <taxon>Syntrophorhabdaceae</taxon>
        <taxon>Syntrophorhabdus</taxon>
    </lineage>
</organism>
<dbReference type="InterPro" id="IPR045569">
    <property type="entry name" value="Metalloprtase-TldD/E_C"/>
</dbReference>
<comment type="caution">
    <text evidence="3">The sequence shown here is derived from an EMBL/GenBank/DDBJ whole genome shotgun (WGS) entry which is preliminary data.</text>
</comment>
<dbReference type="InterPro" id="IPR047657">
    <property type="entry name" value="PmbA"/>
</dbReference>
<proteinExistence type="predicted"/>
<dbReference type="InterPro" id="IPR035068">
    <property type="entry name" value="TldD/PmbA_N"/>
</dbReference>
<evidence type="ECO:0000259" key="1">
    <source>
        <dbReference type="Pfam" id="PF19289"/>
    </source>
</evidence>
<accession>A0A971M1M8</accession>
<reference evidence="3" key="1">
    <citation type="journal article" date="2020" name="Biotechnol. Biofuels">
        <title>New insights from the biogas microbiome by comprehensive genome-resolved metagenomics of nearly 1600 species originating from multiple anaerobic digesters.</title>
        <authorList>
            <person name="Campanaro S."/>
            <person name="Treu L."/>
            <person name="Rodriguez-R L.M."/>
            <person name="Kovalovszki A."/>
            <person name="Ziels R.M."/>
            <person name="Maus I."/>
            <person name="Zhu X."/>
            <person name="Kougias P.G."/>
            <person name="Basile A."/>
            <person name="Luo G."/>
            <person name="Schluter A."/>
            <person name="Konstantinidis K.T."/>
            <person name="Angelidaki I."/>
        </authorList>
    </citation>
    <scope>NUCLEOTIDE SEQUENCE</scope>
    <source>
        <strain evidence="3">AS06rmzACSIP_7</strain>
    </source>
</reference>
<evidence type="ECO:0000313" key="4">
    <source>
        <dbReference type="Proteomes" id="UP000777265"/>
    </source>
</evidence>
<dbReference type="SUPFAM" id="SSF111283">
    <property type="entry name" value="Putative modulator of DNA gyrase, PmbA/TldD"/>
    <property type="match status" value="1"/>
</dbReference>
<dbReference type="Proteomes" id="UP000777265">
    <property type="component" value="Unassembled WGS sequence"/>
</dbReference>
<dbReference type="AlphaFoldDB" id="A0A971M1M8"/>
<dbReference type="Gene3D" id="3.30.2290.10">
    <property type="entry name" value="PmbA/TldD superfamily"/>
    <property type="match status" value="1"/>
</dbReference>
<dbReference type="PANTHER" id="PTHR43421:SF1">
    <property type="entry name" value="METALLOPROTEASE PMBA"/>
    <property type="match status" value="1"/>
</dbReference>
<dbReference type="Pfam" id="PF19290">
    <property type="entry name" value="PmbA_TldD_2nd"/>
    <property type="match status" value="1"/>
</dbReference>
<dbReference type="GO" id="GO:0008237">
    <property type="term" value="F:metallopeptidase activity"/>
    <property type="evidence" value="ECO:0007669"/>
    <property type="project" value="InterPro"/>
</dbReference>
<gene>
    <name evidence="3" type="ORF">GXY80_03070</name>
</gene>
<dbReference type="GO" id="GO:0005829">
    <property type="term" value="C:cytosol"/>
    <property type="evidence" value="ECO:0007669"/>
    <property type="project" value="TreeGrafter"/>
</dbReference>
<evidence type="ECO:0000259" key="2">
    <source>
        <dbReference type="Pfam" id="PF19290"/>
    </source>
</evidence>
<sequence>MMEQGEIESRISENFDSYELFFLTERTKKLESKDRDLCGVELKEEEGIALRGIKDNKAVFSYTYERGEKAVLALLSSVKVVAPFVEPDNDAGFPGPFSRYPVVELYDGEGLKATPEIKASLLMEMEGLILDYDKRIVATRNCELQEEEIEVEIVNSKGLRAKGRKTLYALSALCVAKDTDEVSWFDWAWAHSLKELDGRALGLDIARKAVSFLSSEQIGTGIYNGILTPQASCEILGILSGSFLAESLYKNKTKLRDKVGEQCFSDAISIVDSGLAGMDGFAFDGEGVPSCENTLVEKGIFRSFLYDTYYGTKFGKPSTGNGVRTGLKELPTCGRRGLFVKEGRTDLYGRMADGIIIEELMGTHTANPITGDFSLGAVGHLVRGGVRTPFKGVIFSGNIFELLRSVREVGNDIRFYGTCGSPSLYAEGMKISGK</sequence>
<protein>
    <submittedName>
        <fullName evidence="3">TldD/PmbA family protein</fullName>
    </submittedName>
</protein>
<dbReference type="EMBL" id="JAAYEE010000052">
    <property type="protein sequence ID" value="NLW34452.1"/>
    <property type="molecule type" value="Genomic_DNA"/>
</dbReference>